<gene>
    <name evidence="3" type="ORF">I596_3811</name>
</gene>
<feature type="chain" id="PRO_5007887520" description="PDZ domain-containing protein" evidence="1">
    <location>
        <begin position="34"/>
        <end position="326"/>
    </location>
</feature>
<evidence type="ECO:0000313" key="3">
    <source>
        <dbReference type="EMBL" id="ANB19794.1"/>
    </source>
</evidence>
<dbReference type="EMBL" id="CP015249">
    <property type="protein sequence ID" value="ANB19794.1"/>
    <property type="molecule type" value="Genomic_DNA"/>
</dbReference>
<name>A0A167HC20_9GAMM</name>
<evidence type="ECO:0000256" key="1">
    <source>
        <dbReference type="SAM" id="SignalP"/>
    </source>
</evidence>
<dbReference type="InterPro" id="IPR036034">
    <property type="entry name" value="PDZ_sf"/>
</dbReference>
<protein>
    <recommendedName>
        <fullName evidence="2">PDZ domain-containing protein</fullName>
    </recommendedName>
</protein>
<organism evidence="3 4">
    <name type="scientific">Dokdonella koreensis DS-123</name>
    <dbReference type="NCBI Taxonomy" id="1300342"/>
    <lineage>
        <taxon>Bacteria</taxon>
        <taxon>Pseudomonadati</taxon>
        <taxon>Pseudomonadota</taxon>
        <taxon>Gammaproteobacteria</taxon>
        <taxon>Lysobacterales</taxon>
        <taxon>Rhodanobacteraceae</taxon>
        <taxon>Dokdonella</taxon>
    </lineage>
</organism>
<feature type="signal peptide" evidence="1">
    <location>
        <begin position="1"/>
        <end position="33"/>
    </location>
</feature>
<dbReference type="AlphaFoldDB" id="A0A167HC20"/>
<dbReference type="STRING" id="1300342.I596_3811"/>
<dbReference type="PROSITE" id="PS50106">
    <property type="entry name" value="PDZ"/>
    <property type="match status" value="1"/>
</dbReference>
<dbReference type="SUPFAM" id="SSF50156">
    <property type="entry name" value="PDZ domain-like"/>
    <property type="match status" value="1"/>
</dbReference>
<reference evidence="3 4" key="1">
    <citation type="submission" date="2016-04" db="EMBL/GenBank/DDBJ databases">
        <title>Complete genome sequence of Dokdonella koreensis DS-123T.</title>
        <authorList>
            <person name="Kim J.F."/>
            <person name="Lee H."/>
            <person name="Kwak M.-J."/>
        </authorList>
    </citation>
    <scope>NUCLEOTIDE SEQUENCE [LARGE SCALE GENOMIC DNA]</scope>
    <source>
        <strain evidence="3 4">DS-123</strain>
    </source>
</reference>
<keyword evidence="1" id="KW-0732">Signal</keyword>
<proteinExistence type="predicted"/>
<keyword evidence="4" id="KW-1185">Reference proteome</keyword>
<feature type="domain" description="PDZ" evidence="2">
    <location>
        <begin position="76"/>
        <end position="156"/>
    </location>
</feature>
<dbReference type="InterPro" id="IPR001478">
    <property type="entry name" value="PDZ"/>
</dbReference>
<evidence type="ECO:0000313" key="4">
    <source>
        <dbReference type="Proteomes" id="UP000076830"/>
    </source>
</evidence>
<dbReference type="KEGG" id="dko:I596_3811"/>
<sequence>MRDLKMKSLRSQSRFLRPLVLAVLALTAGSALAQPQTGASAPAIGGGSPGEERLRQELRALMLDLAASGALARTGDVALEIDEPARRVNDLGLLVDSSSADRARDGLRVLAVTPGGTAERLGVRGGDLLVSVNAQSLASLGADASGQAQAARVLRDNVSAVPDGDALKLGVRRNDRTFAVSGPVASVHVPAVRLTVGAAANAGGGTSSACGRISVFGDAPRSQDLHAAKLITVDGRLPGPTDAAAFRLDPGEHTLTVSEGIESRYLSFNERLRNAQSNRYKTLTVRVEPGTTYFLAARLNKDKVSEWKDGAYWDPVIWKEVAESCR</sequence>
<dbReference type="Gene3D" id="2.30.42.10">
    <property type="match status" value="1"/>
</dbReference>
<dbReference type="Proteomes" id="UP000076830">
    <property type="component" value="Chromosome"/>
</dbReference>
<evidence type="ECO:0000259" key="2">
    <source>
        <dbReference type="PROSITE" id="PS50106"/>
    </source>
</evidence>
<accession>A0A167HC20</accession>